<dbReference type="Gene3D" id="3.40.30.10">
    <property type="entry name" value="Glutaredoxin"/>
    <property type="match status" value="1"/>
</dbReference>
<evidence type="ECO:0000256" key="3">
    <source>
        <dbReference type="ARBA" id="ARBA00022448"/>
    </source>
</evidence>
<dbReference type="PANTHER" id="PTHR34386:SF1">
    <property type="entry name" value="GLUTAREDOXIN-LIKE PROTEIN NRDH"/>
    <property type="match status" value="1"/>
</dbReference>
<dbReference type="SUPFAM" id="SSF52833">
    <property type="entry name" value="Thioredoxin-like"/>
    <property type="match status" value="1"/>
</dbReference>
<evidence type="ECO:0000256" key="2">
    <source>
        <dbReference type="ARBA" id="ARBA00007787"/>
    </source>
</evidence>
<reference evidence="7 8" key="1">
    <citation type="journal article" date="2010" name="J. Bacteriol.">
        <title>Complete genome sequence of "Candidatus Puniceispirillum marinum" IMCC1322, a representative of the SAR116 clade in the Alphaproteobacteria.</title>
        <authorList>
            <person name="Oh H.M."/>
            <person name="Kwon K.K."/>
            <person name="Kang I."/>
            <person name="Kang S.G."/>
            <person name="Lee J.H."/>
            <person name="Kim S.J."/>
            <person name="Cho J.C."/>
        </authorList>
    </citation>
    <scope>NUCLEOTIDE SEQUENCE [LARGE SCALE GENOMIC DNA]</scope>
    <source>
        <strain evidence="7 8">IMCC1322</strain>
    </source>
</reference>
<dbReference type="Proteomes" id="UP000007460">
    <property type="component" value="Chromosome"/>
</dbReference>
<dbReference type="AlphaFoldDB" id="D5BMW8"/>
<dbReference type="InterPro" id="IPR051548">
    <property type="entry name" value="Grx-like_ET"/>
</dbReference>
<dbReference type="STRING" id="488538.SAR116_1918"/>
<dbReference type="RefSeq" id="WP_013046788.1">
    <property type="nucleotide sequence ID" value="NC_014010.1"/>
</dbReference>
<feature type="domain" description="Glutaredoxin" evidence="6">
    <location>
        <begin position="4"/>
        <end position="64"/>
    </location>
</feature>
<keyword evidence="5" id="KW-0676">Redox-active center</keyword>
<dbReference type="PROSITE" id="PS51354">
    <property type="entry name" value="GLUTAREDOXIN_2"/>
    <property type="match status" value="1"/>
</dbReference>
<dbReference type="InterPro" id="IPR036249">
    <property type="entry name" value="Thioredoxin-like_sf"/>
</dbReference>
<proteinExistence type="inferred from homology"/>
<organism evidence="7 8">
    <name type="scientific">Puniceispirillum marinum (strain IMCC1322)</name>
    <dbReference type="NCBI Taxonomy" id="488538"/>
    <lineage>
        <taxon>Bacteria</taxon>
        <taxon>Pseudomonadati</taxon>
        <taxon>Pseudomonadota</taxon>
        <taxon>Alphaproteobacteria</taxon>
        <taxon>Candidatus Puniceispirillales</taxon>
        <taxon>Candidatus Puniceispirillaceae</taxon>
        <taxon>Candidatus Puniceispirillum</taxon>
    </lineage>
</organism>
<dbReference type="HOGENOM" id="CLU_026126_7_3_5"/>
<dbReference type="InterPro" id="IPR014025">
    <property type="entry name" value="Glutaredoxin_subgr"/>
</dbReference>
<dbReference type="InterPro" id="IPR002109">
    <property type="entry name" value="Glutaredoxin"/>
</dbReference>
<dbReference type="KEGG" id="apb:SAR116_1918"/>
<dbReference type="EMBL" id="CP001751">
    <property type="protein sequence ID" value="ADE40161.1"/>
    <property type="molecule type" value="Genomic_DNA"/>
</dbReference>
<accession>D5BMW8</accession>
<gene>
    <name evidence="7" type="ordered locus">SAR116_1918</name>
</gene>
<dbReference type="OrthoDB" id="9814618at2"/>
<name>D5BMW8_PUNMI</name>
<keyword evidence="8" id="KW-1185">Reference proteome</keyword>
<dbReference type="NCBIfam" id="TIGR02181">
    <property type="entry name" value="GRX_bact"/>
    <property type="match status" value="1"/>
</dbReference>
<evidence type="ECO:0000256" key="4">
    <source>
        <dbReference type="ARBA" id="ARBA00022982"/>
    </source>
</evidence>
<dbReference type="PANTHER" id="PTHR34386">
    <property type="entry name" value="GLUTAREDOXIN"/>
    <property type="match status" value="1"/>
</dbReference>
<keyword evidence="4 5" id="KW-0249">Electron transport</keyword>
<dbReference type="eggNOG" id="COG0695">
    <property type="taxonomic scope" value="Bacteria"/>
</dbReference>
<sequence length="87" mass="9657">MAKIEIYTQMGCGYCARALRLLQAKNVPFEQIDVSLNSDLRGEMTKRSGGRTTSPQIFVDDEHIGDSDEIFALDRAGHLDKLLKLGS</sequence>
<dbReference type="GO" id="GO:0015038">
    <property type="term" value="F:glutathione disulfide oxidoreductase activity"/>
    <property type="evidence" value="ECO:0007669"/>
    <property type="project" value="UniProtKB-UniRule"/>
</dbReference>
<dbReference type="PRINTS" id="PR00160">
    <property type="entry name" value="GLUTAREDOXIN"/>
</dbReference>
<keyword evidence="7" id="KW-0560">Oxidoreductase</keyword>
<evidence type="ECO:0000256" key="1">
    <source>
        <dbReference type="ARBA" id="ARBA00002549"/>
    </source>
</evidence>
<keyword evidence="3 5" id="KW-0813">Transport</keyword>
<dbReference type="Pfam" id="PF00462">
    <property type="entry name" value="Glutaredoxin"/>
    <property type="match status" value="1"/>
</dbReference>
<evidence type="ECO:0000313" key="8">
    <source>
        <dbReference type="Proteomes" id="UP000007460"/>
    </source>
</evidence>
<evidence type="ECO:0000259" key="6">
    <source>
        <dbReference type="Pfam" id="PF00462"/>
    </source>
</evidence>
<evidence type="ECO:0000313" key="7">
    <source>
        <dbReference type="EMBL" id="ADE40161.1"/>
    </source>
</evidence>
<comment type="similarity">
    <text evidence="2 5">Belongs to the glutaredoxin family.</text>
</comment>
<comment type="function">
    <text evidence="1 5">Has a glutathione-disulfide oxidoreductase activity in the presence of NADPH and glutathione reductase. Reduces low molecular weight disulfides and proteins.</text>
</comment>
<dbReference type="GO" id="GO:0045454">
    <property type="term" value="P:cell redox homeostasis"/>
    <property type="evidence" value="ECO:0007669"/>
    <property type="project" value="InterPro"/>
</dbReference>
<dbReference type="InterPro" id="IPR011900">
    <property type="entry name" value="GRX_bact"/>
</dbReference>
<keyword evidence="5" id="KW-0963">Cytoplasm</keyword>
<dbReference type="GO" id="GO:0009055">
    <property type="term" value="F:electron transfer activity"/>
    <property type="evidence" value="ECO:0007669"/>
    <property type="project" value="TreeGrafter"/>
</dbReference>
<evidence type="ECO:0000256" key="5">
    <source>
        <dbReference type="RuleBase" id="RU364065"/>
    </source>
</evidence>
<dbReference type="CDD" id="cd03418">
    <property type="entry name" value="GRX_GRXb_1_3_like"/>
    <property type="match status" value="1"/>
</dbReference>
<protein>
    <recommendedName>
        <fullName evidence="5">Glutaredoxin</fullName>
    </recommendedName>
</protein>